<accession>A0ACC0CID9</accession>
<keyword evidence="2" id="KW-1185">Reference proteome</keyword>
<dbReference type="Proteomes" id="UP001497680">
    <property type="component" value="Unassembled WGS sequence"/>
</dbReference>
<name>A0ACC0CID9_9PEZI</name>
<organism evidence="1 2">
    <name type="scientific">Hypoxylon rubiginosum</name>
    <dbReference type="NCBI Taxonomy" id="110542"/>
    <lineage>
        <taxon>Eukaryota</taxon>
        <taxon>Fungi</taxon>
        <taxon>Dikarya</taxon>
        <taxon>Ascomycota</taxon>
        <taxon>Pezizomycotina</taxon>
        <taxon>Sordariomycetes</taxon>
        <taxon>Xylariomycetidae</taxon>
        <taxon>Xylariales</taxon>
        <taxon>Hypoxylaceae</taxon>
        <taxon>Hypoxylon</taxon>
    </lineage>
</organism>
<sequence length="69" mass="8239">MKATYTIIDAWLMRISCVKPTLKAEEDFALPLSSSHNVQERFVEWKLITEAVVEDVNWRTSYFHRFYLL</sequence>
<protein>
    <submittedName>
        <fullName evidence="1">Uncharacterized protein</fullName>
    </submittedName>
</protein>
<dbReference type="EMBL" id="MU394488">
    <property type="protein sequence ID" value="KAI6080126.1"/>
    <property type="molecule type" value="Genomic_DNA"/>
</dbReference>
<comment type="caution">
    <text evidence="1">The sequence shown here is derived from an EMBL/GenBank/DDBJ whole genome shotgun (WGS) entry which is preliminary data.</text>
</comment>
<gene>
    <name evidence="1" type="ORF">F4821DRAFT_252252</name>
</gene>
<evidence type="ECO:0000313" key="2">
    <source>
        <dbReference type="Proteomes" id="UP001497680"/>
    </source>
</evidence>
<proteinExistence type="predicted"/>
<reference evidence="1 2" key="1">
    <citation type="journal article" date="2022" name="New Phytol.">
        <title>Ecological generalism drives hyperdiversity of secondary metabolite gene clusters in xylarialean endophytes.</title>
        <authorList>
            <person name="Franco M.E.E."/>
            <person name="Wisecaver J.H."/>
            <person name="Arnold A.E."/>
            <person name="Ju Y.M."/>
            <person name="Slot J.C."/>
            <person name="Ahrendt S."/>
            <person name="Moore L.P."/>
            <person name="Eastman K.E."/>
            <person name="Scott K."/>
            <person name="Konkel Z."/>
            <person name="Mondo S.J."/>
            <person name="Kuo A."/>
            <person name="Hayes R.D."/>
            <person name="Haridas S."/>
            <person name="Andreopoulos B."/>
            <person name="Riley R."/>
            <person name="LaButti K."/>
            <person name="Pangilinan J."/>
            <person name="Lipzen A."/>
            <person name="Amirebrahimi M."/>
            <person name="Yan J."/>
            <person name="Adam C."/>
            <person name="Keymanesh K."/>
            <person name="Ng V."/>
            <person name="Louie K."/>
            <person name="Northen T."/>
            <person name="Drula E."/>
            <person name="Henrissat B."/>
            <person name="Hsieh H.M."/>
            <person name="Youens-Clark K."/>
            <person name="Lutzoni F."/>
            <person name="Miadlikowska J."/>
            <person name="Eastwood D.C."/>
            <person name="Hamelin R.C."/>
            <person name="Grigoriev I.V."/>
            <person name="U'Ren J.M."/>
        </authorList>
    </citation>
    <scope>NUCLEOTIDE SEQUENCE [LARGE SCALE GENOMIC DNA]</scope>
    <source>
        <strain evidence="1 2">ER1909</strain>
    </source>
</reference>
<evidence type="ECO:0000313" key="1">
    <source>
        <dbReference type="EMBL" id="KAI6080126.1"/>
    </source>
</evidence>